<evidence type="ECO:0000313" key="3">
    <source>
        <dbReference type="Proteomes" id="UP001500064"/>
    </source>
</evidence>
<sequence>MGMRGIFNIVGVIAIIQGVVGFVGQMWFDSNWGFLHRLVDLPLWAYLGVAAAGLVVLLAADSTKKREDR</sequence>
<feature type="transmembrane region" description="Helical" evidence="1">
    <location>
        <begin position="43"/>
        <end position="60"/>
    </location>
</feature>
<protein>
    <submittedName>
        <fullName evidence="2">Uncharacterized protein</fullName>
    </submittedName>
</protein>
<name>A0ABN2F9Q5_9ACTN</name>
<gene>
    <name evidence="2" type="ORF">GCM10009733_037610</name>
</gene>
<keyword evidence="1" id="KW-0812">Transmembrane</keyword>
<proteinExistence type="predicted"/>
<dbReference type="Proteomes" id="UP001500064">
    <property type="component" value="Unassembled WGS sequence"/>
</dbReference>
<evidence type="ECO:0000256" key="1">
    <source>
        <dbReference type="SAM" id="Phobius"/>
    </source>
</evidence>
<comment type="caution">
    <text evidence="2">The sequence shown here is derived from an EMBL/GenBank/DDBJ whole genome shotgun (WGS) entry which is preliminary data.</text>
</comment>
<reference evidence="2 3" key="1">
    <citation type="journal article" date="2019" name="Int. J. Syst. Evol. Microbiol.">
        <title>The Global Catalogue of Microorganisms (GCM) 10K type strain sequencing project: providing services to taxonomists for standard genome sequencing and annotation.</title>
        <authorList>
            <consortium name="The Broad Institute Genomics Platform"/>
            <consortium name="The Broad Institute Genome Sequencing Center for Infectious Disease"/>
            <person name="Wu L."/>
            <person name="Ma J."/>
        </authorList>
    </citation>
    <scope>NUCLEOTIDE SEQUENCE [LARGE SCALE GENOMIC DNA]</scope>
    <source>
        <strain evidence="2 3">JCM 13929</strain>
    </source>
</reference>
<keyword evidence="3" id="KW-1185">Reference proteome</keyword>
<feature type="transmembrane region" description="Helical" evidence="1">
    <location>
        <begin position="7"/>
        <end position="28"/>
    </location>
</feature>
<keyword evidence="1" id="KW-0472">Membrane</keyword>
<dbReference type="EMBL" id="BAAAMU010000024">
    <property type="protein sequence ID" value="GAA1636978.1"/>
    <property type="molecule type" value="Genomic_DNA"/>
</dbReference>
<accession>A0ABN2F9Q5</accession>
<evidence type="ECO:0000313" key="2">
    <source>
        <dbReference type="EMBL" id="GAA1636978.1"/>
    </source>
</evidence>
<organism evidence="2 3">
    <name type="scientific">Nonomuraea maheshkhaliensis</name>
    <dbReference type="NCBI Taxonomy" id="419590"/>
    <lineage>
        <taxon>Bacteria</taxon>
        <taxon>Bacillati</taxon>
        <taxon>Actinomycetota</taxon>
        <taxon>Actinomycetes</taxon>
        <taxon>Streptosporangiales</taxon>
        <taxon>Streptosporangiaceae</taxon>
        <taxon>Nonomuraea</taxon>
    </lineage>
</organism>
<keyword evidence="1" id="KW-1133">Transmembrane helix</keyword>